<proteinExistence type="predicted"/>
<dbReference type="STRING" id="1338011.BD94_0678"/>
<dbReference type="EMBL" id="CP007547">
    <property type="protein sequence ID" value="AIL44453.1"/>
    <property type="molecule type" value="Genomic_DNA"/>
</dbReference>
<dbReference type="AlphaFoldDB" id="A0A077ECR8"/>
<accession>A0A077ECR8</accession>
<dbReference type="eggNOG" id="ENOG502ZX6Q">
    <property type="taxonomic scope" value="Bacteria"/>
</dbReference>
<reference evidence="1" key="1">
    <citation type="journal article" date="2013" name="Lancet">
        <title>First case of E anophelis outbreak in an intensive-care unit.</title>
        <authorList>
            <person name="Teo J."/>
            <person name="Tan S.Y."/>
            <person name="Tay M."/>
            <person name="Ding Y."/>
            <person name="Kjelleberg S."/>
            <person name="Givskov M."/>
            <person name="Lin R.T."/>
            <person name="Yang L."/>
        </authorList>
    </citation>
    <scope>NUCLEOTIDE SEQUENCE [LARGE SCALE GENOMIC DNA]</scope>
    <source>
        <strain evidence="1">NUHP1</strain>
    </source>
</reference>
<dbReference type="GeneID" id="56685639"/>
<gene>
    <name evidence="1" type="ORF">BD94_0678</name>
</gene>
<dbReference type="HOGENOM" id="CLU_070052_2_0_10"/>
<dbReference type="Pfam" id="PF18979">
    <property type="entry name" value="DUF5715"/>
    <property type="match status" value="1"/>
</dbReference>
<dbReference type="KEGG" id="eao:BD94_0678"/>
<dbReference type="InterPro" id="IPR043769">
    <property type="entry name" value="DUF5715"/>
</dbReference>
<sequence length="202" mass="23042">MRKLFFAFLGVLIWAGGKSQSARCYDLSTVLKVEPTPIYKQHLDASARFNINILENSKTIHKYTKKGKLVSIGSLGKGYRIQKLDYSQAYLVPKAKTTLRGIAKKFNASTKGSTLTITSLTRTLEDQCRLRRVNPNASLGISSHNYGNSFDISYVRFNDRLKSNPRLEAALEKVLNVYRDEGKLYYIKEKQQSCYHVTVRNY</sequence>
<dbReference type="SUPFAM" id="SSF55166">
    <property type="entry name" value="Hedgehog/DD-peptidase"/>
    <property type="match status" value="1"/>
</dbReference>
<dbReference type="Proteomes" id="UP000028933">
    <property type="component" value="Chromosome"/>
</dbReference>
<evidence type="ECO:0000313" key="1">
    <source>
        <dbReference type="EMBL" id="AIL44453.1"/>
    </source>
</evidence>
<name>A0A077ECR8_9FLAO</name>
<reference evidence="1" key="2">
    <citation type="journal article" date="2015" name="Genome Biol. Evol.">
        <title>Complete Genome Sequence and Transcriptomic Analysis of the Novel Pathogen Elizabethkingia anophelis in Response to Oxidative Stress.</title>
        <authorList>
            <person name="Li Y."/>
            <person name="Liu Y."/>
            <person name="Chew S.C."/>
            <person name="Tay M."/>
            <person name="Salido M.M."/>
            <person name="Teo J."/>
            <person name="Lauro F.M."/>
            <person name="Givskov M."/>
            <person name="Yang L."/>
        </authorList>
    </citation>
    <scope>NUCLEOTIDE SEQUENCE</scope>
    <source>
        <strain evidence="1">NUHP1</strain>
    </source>
</reference>
<dbReference type="InterPro" id="IPR009045">
    <property type="entry name" value="Zn_M74/Hedgehog-like"/>
</dbReference>
<protein>
    <recommendedName>
        <fullName evidence="3">Peptidase M15A C-terminal domain-containing protein</fullName>
    </recommendedName>
</protein>
<evidence type="ECO:0000313" key="2">
    <source>
        <dbReference type="Proteomes" id="UP000028933"/>
    </source>
</evidence>
<evidence type="ECO:0008006" key="3">
    <source>
        <dbReference type="Google" id="ProtNLM"/>
    </source>
</evidence>
<organism evidence="1 2">
    <name type="scientific">Elizabethkingia anophelis NUHP1</name>
    <dbReference type="NCBI Taxonomy" id="1338011"/>
    <lineage>
        <taxon>Bacteria</taxon>
        <taxon>Pseudomonadati</taxon>
        <taxon>Bacteroidota</taxon>
        <taxon>Flavobacteriia</taxon>
        <taxon>Flavobacteriales</taxon>
        <taxon>Weeksellaceae</taxon>
        <taxon>Elizabethkingia</taxon>
    </lineage>
</organism>
<dbReference type="RefSeq" id="WP_009084991.1">
    <property type="nucleotide sequence ID" value="NZ_CP007547.1"/>
</dbReference>